<organism evidence="1 2">
    <name type="scientific">Paraphaeosphaeria sporulosa</name>
    <dbReference type="NCBI Taxonomy" id="1460663"/>
    <lineage>
        <taxon>Eukaryota</taxon>
        <taxon>Fungi</taxon>
        <taxon>Dikarya</taxon>
        <taxon>Ascomycota</taxon>
        <taxon>Pezizomycotina</taxon>
        <taxon>Dothideomycetes</taxon>
        <taxon>Pleosporomycetidae</taxon>
        <taxon>Pleosporales</taxon>
        <taxon>Massarineae</taxon>
        <taxon>Didymosphaeriaceae</taxon>
        <taxon>Paraphaeosphaeria</taxon>
    </lineage>
</organism>
<dbReference type="InParanoid" id="A0A177C6H8"/>
<gene>
    <name evidence="1" type="ORF">CC84DRAFT_1008565</name>
</gene>
<keyword evidence="2" id="KW-1185">Reference proteome</keyword>
<proteinExistence type="predicted"/>
<evidence type="ECO:0000313" key="2">
    <source>
        <dbReference type="Proteomes" id="UP000077069"/>
    </source>
</evidence>
<protein>
    <submittedName>
        <fullName evidence="1">Uncharacterized protein</fullName>
    </submittedName>
</protein>
<dbReference type="RefSeq" id="XP_018032665.1">
    <property type="nucleotide sequence ID" value="XM_018173352.1"/>
</dbReference>
<dbReference type="Proteomes" id="UP000077069">
    <property type="component" value="Unassembled WGS sequence"/>
</dbReference>
<reference evidence="1 2" key="1">
    <citation type="submission" date="2016-05" db="EMBL/GenBank/DDBJ databases">
        <title>Comparative analysis of secretome profiles of manganese(II)-oxidizing ascomycete fungi.</title>
        <authorList>
            <consortium name="DOE Joint Genome Institute"/>
            <person name="Zeiner C.A."/>
            <person name="Purvine S.O."/>
            <person name="Zink E.M."/>
            <person name="Wu S."/>
            <person name="Pasa-Tolic L."/>
            <person name="Chaput D.L."/>
            <person name="Haridas S."/>
            <person name="Grigoriev I.V."/>
            <person name="Santelli C.M."/>
            <person name="Hansel C.M."/>
        </authorList>
    </citation>
    <scope>NUCLEOTIDE SEQUENCE [LARGE SCALE GENOMIC DNA]</scope>
    <source>
        <strain evidence="1 2">AP3s5-JAC2a</strain>
    </source>
</reference>
<name>A0A177C6H8_9PLEO</name>
<accession>A0A177C6H8</accession>
<evidence type="ECO:0000313" key="1">
    <source>
        <dbReference type="EMBL" id="OAG02300.1"/>
    </source>
</evidence>
<sequence length="110" mass="12066">MCRCMATTGNFGLSSQHLIESLASLSWHWCARRLSFYRLLSSAGEATSQSVACLVSPTLVLPCLVFAARLQHGGKHPMRPIAAETGMPVNLYLHRRLHIGPGHPFYSFAA</sequence>
<dbReference type="EMBL" id="KV441556">
    <property type="protein sequence ID" value="OAG02300.1"/>
    <property type="molecule type" value="Genomic_DNA"/>
</dbReference>
<dbReference type="GeneID" id="28756838"/>
<dbReference type="AlphaFoldDB" id="A0A177C6H8"/>